<comment type="caution">
    <text evidence="1">The sequence shown here is derived from an EMBL/GenBank/DDBJ whole genome shotgun (WGS) entry which is preliminary data.</text>
</comment>
<dbReference type="AlphaFoldDB" id="A0A0F9G631"/>
<protein>
    <recommendedName>
        <fullName evidence="2">NAD(P)-binding domain-containing protein</fullName>
    </recommendedName>
</protein>
<sequence>AYLLLAEKMEELKIQGGAFNFSNEIQVTVLELVDKIIKLMGSDLKPKILNKATNEIKHQYLSAKKAREILGWRPKQTLEEGLGRTIKWYGGFLTEGE</sequence>
<accession>A0A0F9G631</accession>
<dbReference type="SUPFAM" id="SSF51735">
    <property type="entry name" value="NAD(P)-binding Rossmann-fold domains"/>
    <property type="match status" value="1"/>
</dbReference>
<gene>
    <name evidence="1" type="ORF">LCGC14_1867220</name>
</gene>
<reference evidence="1" key="1">
    <citation type="journal article" date="2015" name="Nature">
        <title>Complex archaea that bridge the gap between prokaryotes and eukaryotes.</title>
        <authorList>
            <person name="Spang A."/>
            <person name="Saw J.H."/>
            <person name="Jorgensen S.L."/>
            <person name="Zaremba-Niedzwiedzka K."/>
            <person name="Martijn J."/>
            <person name="Lind A.E."/>
            <person name="van Eijk R."/>
            <person name="Schleper C."/>
            <person name="Guy L."/>
            <person name="Ettema T.J."/>
        </authorList>
    </citation>
    <scope>NUCLEOTIDE SEQUENCE</scope>
</reference>
<organism evidence="1">
    <name type="scientific">marine sediment metagenome</name>
    <dbReference type="NCBI Taxonomy" id="412755"/>
    <lineage>
        <taxon>unclassified sequences</taxon>
        <taxon>metagenomes</taxon>
        <taxon>ecological metagenomes</taxon>
    </lineage>
</organism>
<proteinExistence type="predicted"/>
<feature type="non-terminal residue" evidence="1">
    <location>
        <position position="1"/>
    </location>
</feature>
<dbReference type="Gene3D" id="3.90.25.10">
    <property type="entry name" value="UDP-galactose 4-epimerase, domain 1"/>
    <property type="match status" value="1"/>
</dbReference>
<dbReference type="EMBL" id="LAZR01018991">
    <property type="protein sequence ID" value="KKL94188.1"/>
    <property type="molecule type" value="Genomic_DNA"/>
</dbReference>
<evidence type="ECO:0008006" key="2">
    <source>
        <dbReference type="Google" id="ProtNLM"/>
    </source>
</evidence>
<evidence type="ECO:0000313" key="1">
    <source>
        <dbReference type="EMBL" id="KKL94188.1"/>
    </source>
</evidence>
<name>A0A0F9G631_9ZZZZ</name>
<dbReference type="InterPro" id="IPR036291">
    <property type="entry name" value="NAD(P)-bd_dom_sf"/>
</dbReference>